<dbReference type="EMBL" id="MT142133">
    <property type="protein sequence ID" value="QJA74992.1"/>
    <property type="molecule type" value="Genomic_DNA"/>
</dbReference>
<gene>
    <name evidence="1" type="ORF">MM415A01886_0023</name>
</gene>
<sequence>MIIKVTSIIMLDTEKIKTINKAVKVAIEREASNPGSDRIGRLWAWDEANRQDNPDIFLKIIP</sequence>
<name>A0A6M3K0W9_9ZZZZ</name>
<dbReference type="AlphaFoldDB" id="A0A6M3K0W9"/>
<evidence type="ECO:0000313" key="1">
    <source>
        <dbReference type="EMBL" id="QJA74992.1"/>
    </source>
</evidence>
<organism evidence="1">
    <name type="scientific">viral metagenome</name>
    <dbReference type="NCBI Taxonomy" id="1070528"/>
    <lineage>
        <taxon>unclassified sequences</taxon>
        <taxon>metagenomes</taxon>
        <taxon>organismal metagenomes</taxon>
    </lineage>
</organism>
<protein>
    <submittedName>
        <fullName evidence="1">Uncharacterized protein</fullName>
    </submittedName>
</protein>
<proteinExistence type="predicted"/>
<reference evidence="1" key="1">
    <citation type="submission" date="2020-03" db="EMBL/GenBank/DDBJ databases">
        <title>The deep terrestrial virosphere.</title>
        <authorList>
            <person name="Holmfeldt K."/>
            <person name="Nilsson E."/>
            <person name="Simone D."/>
            <person name="Lopez-Fernandez M."/>
            <person name="Wu X."/>
            <person name="de Brujin I."/>
            <person name="Lundin D."/>
            <person name="Andersson A."/>
            <person name="Bertilsson S."/>
            <person name="Dopson M."/>
        </authorList>
    </citation>
    <scope>NUCLEOTIDE SEQUENCE</scope>
    <source>
        <strain evidence="1">MM415A01886</strain>
    </source>
</reference>
<accession>A0A6M3K0W9</accession>